<dbReference type="Gene3D" id="3.40.430.10">
    <property type="entry name" value="Dihydrofolate Reductase, subunit A"/>
    <property type="match status" value="1"/>
</dbReference>
<evidence type="ECO:0000256" key="1">
    <source>
        <dbReference type="ARBA" id="ARBA00005104"/>
    </source>
</evidence>
<dbReference type="InterPro" id="IPR024072">
    <property type="entry name" value="DHFR-like_dom_sf"/>
</dbReference>
<evidence type="ECO:0000259" key="4">
    <source>
        <dbReference type="Pfam" id="PF01872"/>
    </source>
</evidence>
<keyword evidence="2" id="KW-0521">NADP</keyword>
<dbReference type="PANTHER" id="PTHR38011:SF7">
    <property type="entry name" value="2,5-DIAMINO-6-RIBOSYLAMINO-4(3H)-PYRIMIDINONE 5'-PHOSPHATE REDUCTASE"/>
    <property type="match status" value="1"/>
</dbReference>
<proteinExistence type="predicted"/>
<protein>
    <submittedName>
        <fullName evidence="5">RibD family protein</fullName>
    </submittedName>
</protein>
<evidence type="ECO:0000256" key="3">
    <source>
        <dbReference type="ARBA" id="ARBA00023002"/>
    </source>
</evidence>
<evidence type="ECO:0000313" key="5">
    <source>
        <dbReference type="EMBL" id="WBA41019.1"/>
    </source>
</evidence>
<evidence type="ECO:0000256" key="2">
    <source>
        <dbReference type="ARBA" id="ARBA00022857"/>
    </source>
</evidence>
<dbReference type="Pfam" id="PF01872">
    <property type="entry name" value="RibD_C"/>
    <property type="match status" value="1"/>
</dbReference>
<dbReference type="Proteomes" id="UP001211005">
    <property type="component" value="Chromosome"/>
</dbReference>
<gene>
    <name evidence="5" type="ORF">O3303_14470</name>
</gene>
<keyword evidence="6" id="KW-1185">Reference proteome</keyword>
<keyword evidence="3" id="KW-0560">Oxidoreductase</keyword>
<name>A0ABY7LN43_9BACT</name>
<organism evidence="5 6">
    <name type="scientific">Hymenobacter canadensis</name>
    <dbReference type="NCBI Taxonomy" id="2999067"/>
    <lineage>
        <taxon>Bacteria</taxon>
        <taxon>Pseudomonadati</taxon>
        <taxon>Bacteroidota</taxon>
        <taxon>Cytophagia</taxon>
        <taxon>Cytophagales</taxon>
        <taxon>Hymenobacteraceae</taxon>
        <taxon>Hymenobacter</taxon>
    </lineage>
</organism>
<evidence type="ECO:0000313" key="6">
    <source>
        <dbReference type="Proteomes" id="UP001211005"/>
    </source>
</evidence>
<reference evidence="5 6" key="1">
    <citation type="submission" date="2022-12" db="EMBL/GenBank/DDBJ databases">
        <title>Hymenobacter canadensis sp. nov. isolated from lake water of the Cambridge Bay, Canada.</title>
        <authorList>
            <person name="Kim W.H."/>
            <person name="Lee Y.M."/>
        </authorList>
    </citation>
    <scope>NUCLEOTIDE SEQUENCE [LARGE SCALE GENOMIC DNA]</scope>
    <source>
        <strain evidence="5 6">PAMC 29467</strain>
    </source>
</reference>
<feature type="domain" description="Bacterial bifunctional deaminase-reductase C-terminal" evidence="4">
    <location>
        <begin position="3"/>
        <end position="217"/>
    </location>
</feature>
<accession>A0ABY7LN43</accession>
<dbReference type="SUPFAM" id="SSF53597">
    <property type="entry name" value="Dihydrofolate reductase-like"/>
    <property type="match status" value="1"/>
</dbReference>
<dbReference type="EMBL" id="CP114767">
    <property type="protein sequence ID" value="WBA41019.1"/>
    <property type="molecule type" value="Genomic_DNA"/>
</dbReference>
<dbReference type="InterPro" id="IPR002734">
    <property type="entry name" value="RibDG_C"/>
</dbReference>
<sequence length="228" mass="24621">MKPHVICHMMSSLDGRIILSRWGAKPNTQEYETTAATFGADAWLVGRVTMEKDFTDGLAPDLQPAPEPLPRTDYVAEHGATSFAVAIDAHGKLGWESAAIDDDHVISVLTEQVSDEYLAYLRRVGVSYVFGGAQELDLALVLDKLGELFPIKTLLLEGGGHVNGSLLRAGLIDELSLLHYPVVDGAASSPTMFEQGEQPGPPRQFALLSVEQRPGGILWLRYKAGPAG</sequence>
<comment type="pathway">
    <text evidence="1">Cofactor biosynthesis; riboflavin biosynthesis.</text>
</comment>
<dbReference type="InterPro" id="IPR050765">
    <property type="entry name" value="Riboflavin_Biosynth_HTPR"/>
</dbReference>
<dbReference type="RefSeq" id="WP_269559103.1">
    <property type="nucleotide sequence ID" value="NZ_CP114767.1"/>
</dbReference>
<dbReference type="PANTHER" id="PTHR38011">
    <property type="entry name" value="DIHYDROFOLATE REDUCTASE FAMILY PROTEIN (AFU_ORTHOLOGUE AFUA_8G06820)"/>
    <property type="match status" value="1"/>
</dbReference>